<dbReference type="EMBL" id="FQUY01000002">
    <property type="protein sequence ID" value="SHE50865.1"/>
    <property type="molecule type" value="Genomic_DNA"/>
</dbReference>
<evidence type="ECO:0000313" key="7">
    <source>
        <dbReference type="Proteomes" id="UP000184148"/>
    </source>
</evidence>
<dbReference type="AlphaFoldDB" id="A0A1M4U2E3"/>
<dbReference type="InterPro" id="IPR018211">
    <property type="entry name" value="ADH_Fe_CS"/>
</dbReference>
<dbReference type="Proteomes" id="UP000184148">
    <property type="component" value="Unassembled WGS sequence"/>
</dbReference>
<accession>A0A1M4U2E3</accession>
<comment type="similarity">
    <text evidence="1">Belongs to the iron-containing alcohol dehydrogenase family.</text>
</comment>
<dbReference type="Gene3D" id="1.20.1090.10">
    <property type="entry name" value="Dehydroquinate synthase-like - alpha domain"/>
    <property type="match status" value="1"/>
</dbReference>
<proteinExistence type="inferred from homology"/>
<dbReference type="OrthoDB" id="5445534at2"/>
<dbReference type="STRING" id="1121429.SAMN02745133_00556"/>
<evidence type="ECO:0000256" key="2">
    <source>
        <dbReference type="ARBA" id="ARBA00023002"/>
    </source>
</evidence>
<keyword evidence="7" id="KW-1185">Reference proteome</keyword>
<feature type="domain" description="Fe-containing alcohol dehydrogenase-like C-terminal" evidence="5">
    <location>
        <begin position="186"/>
        <end position="365"/>
    </location>
</feature>
<evidence type="ECO:0000259" key="5">
    <source>
        <dbReference type="Pfam" id="PF25137"/>
    </source>
</evidence>
<dbReference type="FunFam" id="3.40.50.1970:FF:000003">
    <property type="entry name" value="Alcohol dehydrogenase, iron-containing"/>
    <property type="match status" value="1"/>
</dbReference>
<dbReference type="RefSeq" id="WP_073235372.1">
    <property type="nucleotide sequence ID" value="NZ_FQUY01000002.1"/>
</dbReference>
<dbReference type="Pfam" id="PF25137">
    <property type="entry name" value="ADH_Fe_C"/>
    <property type="match status" value="1"/>
</dbReference>
<gene>
    <name evidence="6" type="ORF">SAMN02745133_00556</name>
</gene>
<dbReference type="InterPro" id="IPR001670">
    <property type="entry name" value="ADH_Fe/GldA"/>
</dbReference>
<evidence type="ECO:0000259" key="4">
    <source>
        <dbReference type="Pfam" id="PF00465"/>
    </source>
</evidence>
<dbReference type="Gene3D" id="3.40.50.1970">
    <property type="match status" value="1"/>
</dbReference>
<dbReference type="InterPro" id="IPR056798">
    <property type="entry name" value="ADH_Fe_C"/>
</dbReference>
<dbReference type="CDD" id="cd08181">
    <property type="entry name" value="PPD-like"/>
    <property type="match status" value="1"/>
</dbReference>
<sequence length="370" mass="39779">MQFNFRCPTRIFFGQKCVDKYSSELAALGKKALIVTGGSSSEKNGSLAEMTAALTREGIQVEIFNEVEQNPGLATVYRGGQRAREMGADFIVGIGGGSPLDAAKAVAVLAVNEVSQQDLMAKKWSNEPLPVVAVPTTAGTGSEVTPYAILTVDWAETKMSIAGEKLFPALAFLDGRYLLNLPWAVTVNTAVDALSHSVEGFINNRATPFTDLLALESIRLLGRLLKTLNPDNISLEEREELLYASMLAGMVIAQTATGVIHALGYPLTYFKGLPHGLANGVIMKASLEFMAQDAPDRVQQVVKALGCTNLPEVGEVLTKVLPPVNLKLTAEEAAKFVSKTLQAKNLANCPQRPADKDIYEILKASNLVRM</sequence>
<dbReference type="GO" id="GO:0046872">
    <property type="term" value="F:metal ion binding"/>
    <property type="evidence" value="ECO:0007669"/>
    <property type="project" value="InterPro"/>
</dbReference>
<reference evidence="7" key="1">
    <citation type="submission" date="2016-11" db="EMBL/GenBank/DDBJ databases">
        <authorList>
            <person name="Varghese N."/>
            <person name="Submissions S."/>
        </authorList>
    </citation>
    <scope>NUCLEOTIDE SEQUENCE [LARGE SCALE GENOMIC DNA]</scope>
    <source>
        <strain evidence="7">DSM 12395</strain>
    </source>
</reference>
<dbReference type="InterPro" id="IPR039697">
    <property type="entry name" value="Alcohol_dehydrogenase_Fe"/>
</dbReference>
<keyword evidence="3" id="KW-0520">NAD</keyword>
<dbReference type="PROSITE" id="PS00913">
    <property type="entry name" value="ADH_IRON_1"/>
    <property type="match status" value="1"/>
</dbReference>
<feature type="domain" description="Alcohol dehydrogenase iron-type/glycerol dehydrogenase GldA" evidence="4">
    <location>
        <begin position="8"/>
        <end position="174"/>
    </location>
</feature>
<dbReference type="PANTHER" id="PTHR11496:SF102">
    <property type="entry name" value="ALCOHOL DEHYDROGENASE 4"/>
    <property type="match status" value="1"/>
</dbReference>
<name>A0A1M4U2E3_9FIRM</name>
<evidence type="ECO:0000313" key="6">
    <source>
        <dbReference type="EMBL" id="SHE50865.1"/>
    </source>
</evidence>
<dbReference type="SUPFAM" id="SSF56796">
    <property type="entry name" value="Dehydroquinate synthase-like"/>
    <property type="match status" value="1"/>
</dbReference>
<dbReference type="PANTHER" id="PTHR11496">
    <property type="entry name" value="ALCOHOL DEHYDROGENASE"/>
    <property type="match status" value="1"/>
</dbReference>
<dbReference type="GO" id="GO:0004022">
    <property type="term" value="F:alcohol dehydrogenase (NAD+) activity"/>
    <property type="evidence" value="ECO:0007669"/>
    <property type="project" value="UniProtKB-ARBA"/>
</dbReference>
<organism evidence="6 7">
    <name type="scientific">Desulforamulus putei DSM 12395</name>
    <dbReference type="NCBI Taxonomy" id="1121429"/>
    <lineage>
        <taxon>Bacteria</taxon>
        <taxon>Bacillati</taxon>
        <taxon>Bacillota</taxon>
        <taxon>Clostridia</taxon>
        <taxon>Eubacteriales</taxon>
        <taxon>Peptococcaceae</taxon>
        <taxon>Desulforamulus</taxon>
    </lineage>
</organism>
<evidence type="ECO:0000256" key="1">
    <source>
        <dbReference type="ARBA" id="ARBA00007358"/>
    </source>
</evidence>
<evidence type="ECO:0000256" key="3">
    <source>
        <dbReference type="ARBA" id="ARBA00023027"/>
    </source>
</evidence>
<protein>
    <submittedName>
        <fullName evidence="6">Alcohol dehydrogenase, class IV</fullName>
    </submittedName>
</protein>
<dbReference type="Pfam" id="PF00465">
    <property type="entry name" value="Fe-ADH"/>
    <property type="match status" value="1"/>
</dbReference>
<keyword evidence="2" id="KW-0560">Oxidoreductase</keyword>